<comment type="caution">
    <text evidence="2">The sequence shown here is derived from an EMBL/GenBank/DDBJ whole genome shotgun (WGS) entry which is preliminary data.</text>
</comment>
<protein>
    <submittedName>
        <fullName evidence="2">Thymidylate kinase</fullName>
    </submittedName>
</protein>
<dbReference type="AlphaFoldDB" id="A0A2W2GB20"/>
<reference evidence="2 3" key="1">
    <citation type="submission" date="2018-01" db="EMBL/GenBank/DDBJ databases">
        <title>Draft genome sequence of Sphaerisporangium sp. 7K107.</title>
        <authorList>
            <person name="Sahin N."/>
            <person name="Saygin H."/>
            <person name="Ay H."/>
        </authorList>
    </citation>
    <scope>NUCLEOTIDE SEQUENCE [LARGE SCALE GENOMIC DNA]</scope>
    <source>
        <strain evidence="2 3">7K107</strain>
    </source>
</reference>
<dbReference type="Gene3D" id="3.40.50.300">
    <property type="entry name" value="P-loop containing nucleotide triphosphate hydrolases"/>
    <property type="match status" value="1"/>
</dbReference>
<accession>A0A2W2GB20</accession>
<dbReference type="GO" id="GO:0016301">
    <property type="term" value="F:kinase activity"/>
    <property type="evidence" value="ECO:0007669"/>
    <property type="project" value="UniProtKB-KW"/>
</dbReference>
<dbReference type="Proteomes" id="UP000248544">
    <property type="component" value="Unassembled WGS sequence"/>
</dbReference>
<dbReference type="SUPFAM" id="SSF52540">
    <property type="entry name" value="P-loop containing nucleoside triphosphate hydrolases"/>
    <property type="match status" value="1"/>
</dbReference>
<evidence type="ECO:0000259" key="1">
    <source>
        <dbReference type="Pfam" id="PF02223"/>
    </source>
</evidence>
<name>A0A2W2GB20_9ACTN</name>
<keyword evidence="2" id="KW-0418">Kinase</keyword>
<proteinExistence type="predicted"/>
<organism evidence="2 3">
    <name type="scientific">Spongiactinospora gelatinilytica</name>
    <dbReference type="NCBI Taxonomy" id="2666298"/>
    <lineage>
        <taxon>Bacteria</taxon>
        <taxon>Bacillati</taxon>
        <taxon>Actinomycetota</taxon>
        <taxon>Actinomycetes</taxon>
        <taxon>Streptosporangiales</taxon>
        <taxon>Streptosporangiaceae</taxon>
        <taxon>Spongiactinospora</taxon>
    </lineage>
</organism>
<keyword evidence="2" id="KW-0808">Transferase</keyword>
<dbReference type="Pfam" id="PF02223">
    <property type="entry name" value="Thymidylate_kin"/>
    <property type="match status" value="1"/>
</dbReference>
<keyword evidence="3" id="KW-1185">Reference proteome</keyword>
<dbReference type="InterPro" id="IPR027417">
    <property type="entry name" value="P-loop_NTPase"/>
</dbReference>
<feature type="domain" description="Thymidylate kinase-like" evidence="1">
    <location>
        <begin position="70"/>
        <end position="256"/>
    </location>
</feature>
<evidence type="ECO:0000313" key="3">
    <source>
        <dbReference type="Proteomes" id="UP000248544"/>
    </source>
</evidence>
<evidence type="ECO:0000313" key="2">
    <source>
        <dbReference type="EMBL" id="PZG45042.1"/>
    </source>
</evidence>
<gene>
    <name evidence="2" type="ORF">C1I98_16130</name>
</gene>
<sequence>MWTSPHPPIGTARCPTSSRLSPSSSACWLADTTFRTRRSRQSCWRRSVKPPRGSRNLCSPPDRPGHLLAIEGLSGTGKTFLTTHAIARLGPRAPHVLDDFSQRLGRSDLGSRIITELAASGDRFLRGGLPASETLLLLAVQMHAYEVAQPHLHRGHDVLEGRSVHAVAVYQAVLRHPDDPNQALGHARMLIELAAAWRPLPDRVLLITDDVPAALARVEARDGRTHTREELRLHHLADQLYTSFAAEDQARFHILDRRTTQPARALDEVTRWCG</sequence>
<dbReference type="InterPro" id="IPR039430">
    <property type="entry name" value="Thymidylate_kin-like_dom"/>
</dbReference>
<dbReference type="EMBL" id="POUA01000112">
    <property type="protein sequence ID" value="PZG45042.1"/>
    <property type="molecule type" value="Genomic_DNA"/>
</dbReference>